<keyword evidence="4" id="KW-1185">Reference proteome</keyword>
<accession>A0AAD8ANG6</accession>
<dbReference type="Pfam" id="PF18013">
    <property type="entry name" value="Phage_lysozyme2"/>
    <property type="match status" value="1"/>
</dbReference>
<reference evidence="3" key="2">
    <citation type="submission" date="2023-04" db="EMBL/GenBank/DDBJ databases">
        <authorList>
            <person name="Bu L."/>
            <person name="Lu L."/>
            <person name="Laidemitt M.R."/>
            <person name="Zhang S.M."/>
            <person name="Mutuku M."/>
            <person name="Mkoji G."/>
            <person name="Steinauer M."/>
            <person name="Loker E.S."/>
        </authorList>
    </citation>
    <scope>NUCLEOTIDE SEQUENCE</scope>
    <source>
        <strain evidence="3">KasaAsao</strain>
        <tissue evidence="3">Whole Snail</tissue>
    </source>
</reference>
<proteinExistence type="predicted"/>
<evidence type="ECO:0000313" key="3">
    <source>
        <dbReference type="EMBL" id="KAK0039464.1"/>
    </source>
</evidence>
<dbReference type="Gene3D" id="1.10.530.10">
    <property type="match status" value="1"/>
</dbReference>
<evidence type="ECO:0000313" key="4">
    <source>
        <dbReference type="Proteomes" id="UP001233172"/>
    </source>
</evidence>
<feature type="domain" description="Phage tail lysozyme" evidence="2">
    <location>
        <begin position="9"/>
        <end position="140"/>
    </location>
</feature>
<reference evidence="3" key="1">
    <citation type="journal article" date="2023" name="PLoS Negl. Trop. Dis.">
        <title>A genome sequence for Biomphalaria pfeifferi, the major vector snail for the human-infecting parasite Schistosoma mansoni.</title>
        <authorList>
            <person name="Bu L."/>
            <person name="Lu L."/>
            <person name="Laidemitt M.R."/>
            <person name="Zhang S.M."/>
            <person name="Mutuku M."/>
            <person name="Mkoji G."/>
            <person name="Steinauer M."/>
            <person name="Loker E.S."/>
        </authorList>
    </citation>
    <scope>NUCLEOTIDE SEQUENCE</scope>
    <source>
        <strain evidence="3">KasaAsao</strain>
    </source>
</reference>
<feature type="region of interest" description="Disordered" evidence="1">
    <location>
        <begin position="39"/>
        <end position="58"/>
    </location>
</feature>
<sequence length="379" mass="40305">MSIRDKVEYGVSTFRGLGMSQTQALGAIGSLMGESGRGLNTGALNPNDPGDGSFGIGQWHSDRRRALERFAKKQGTAVTDYKTQVDFIAKELQTTEKRTLSSMLKAKDLKTATRTWTNKYERPNQKYAHHNKRTQNASYAQGLLNGEEVDARVIDESFTGATNVTGYVDEEQDPEAFRDPYAVKVDPTTGLRVKSKKQGIEEEGILDQVGAKIGSELSNLASPQGVIKAVGKIGGLPNEITDVVGGLFGKPATREPVYVDETGFPTAPDQNRPKNALGILESPVTNVVRSMFGEANTGAKIGAVAGGMIGGGPIGALIGGVIGQGINAMFSRMQQEDALMRADDGTKLQRWTSSGDSRFDGLGGTDIGTGGNGMEGGLW</sequence>
<dbReference type="InterPro" id="IPR041219">
    <property type="entry name" value="Phage_lysozyme2"/>
</dbReference>
<feature type="region of interest" description="Disordered" evidence="1">
    <location>
        <begin position="352"/>
        <end position="379"/>
    </location>
</feature>
<gene>
    <name evidence="3" type="ORF">Bpfe_031141</name>
</gene>
<dbReference type="EMBL" id="JASAOG010000447">
    <property type="protein sequence ID" value="KAK0039464.1"/>
    <property type="molecule type" value="Genomic_DNA"/>
</dbReference>
<feature type="compositionally biased region" description="Gly residues" evidence="1">
    <location>
        <begin position="361"/>
        <end position="379"/>
    </location>
</feature>
<comment type="caution">
    <text evidence="3">The sequence shown here is derived from an EMBL/GenBank/DDBJ whole genome shotgun (WGS) entry which is preliminary data.</text>
</comment>
<protein>
    <recommendedName>
        <fullName evidence="2">Phage tail lysozyme domain-containing protein</fullName>
    </recommendedName>
</protein>
<organism evidence="3 4">
    <name type="scientific">Biomphalaria pfeifferi</name>
    <name type="common">Bloodfluke planorb</name>
    <name type="synonym">Freshwater snail</name>
    <dbReference type="NCBI Taxonomy" id="112525"/>
    <lineage>
        <taxon>Eukaryota</taxon>
        <taxon>Metazoa</taxon>
        <taxon>Spiralia</taxon>
        <taxon>Lophotrochozoa</taxon>
        <taxon>Mollusca</taxon>
        <taxon>Gastropoda</taxon>
        <taxon>Heterobranchia</taxon>
        <taxon>Euthyneura</taxon>
        <taxon>Panpulmonata</taxon>
        <taxon>Hygrophila</taxon>
        <taxon>Lymnaeoidea</taxon>
        <taxon>Planorbidae</taxon>
        <taxon>Biomphalaria</taxon>
    </lineage>
</organism>
<dbReference type="AlphaFoldDB" id="A0AAD8ANG6"/>
<name>A0AAD8ANG6_BIOPF</name>
<evidence type="ECO:0000259" key="2">
    <source>
        <dbReference type="Pfam" id="PF18013"/>
    </source>
</evidence>
<evidence type="ECO:0000256" key="1">
    <source>
        <dbReference type="SAM" id="MobiDB-lite"/>
    </source>
</evidence>
<dbReference type="Proteomes" id="UP001233172">
    <property type="component" value="Unassembled WGS sequence"/>
</dbReference>